<evidence type="ECO:0000256" key="2">
    <source>
        <dbReference type="ARBA" id="ARBA00022679"/>
    </source>
</evidence>
<evidence type="ECO:0000313" key="5">
    <source>
        <dbReference type="EMBL" id="AIZ14989.1"/>
    </source>
</evidence>
<dbReference type="NCBIfam" id="TIGR00045">
    <property type="entry name" value="glycerate kinase"/>
    <property type="match status" value="1"/>
</dbReference>
<reference evidence="5 6" key="1">
    <citation type="journal article" date="2015" name="Genome Announc.">
        <title>Complete and Assembled Genome Sequence of Bifidobacterium kashiwanohense PV20-2, Isolated from the Feces of an Anemic Kenyan Infant.</title>
        <authorList>
            <person name="Vazquez-Gutierrez P."/>
            <person name="Lacroix C."/>
            <person name="Chassard C."/>
            <person name="Klumpp J."/>
            <person name="Jans C."/>
            <person name="Stevens M.J."/>
        </authorList>
    </citation>
    <scope>NUCLEOTIDE SEQUENCE [LARGE SCALE GENOMIC DNA]</scope>
    <source>
        <strain evidence="5 6">PV20-2</strain>
    </source>
</reference>
<dbReference type="PANTHER" id="PTHR21599">
    <property type="entry name" value="GLYCERATE KINASE"/>
    <property type="match status" value="1"/>
</dbReference>
<dbReference type="STRING" id="1447716.AH68_07875"/>
<dbReference type="RefSeq" id="WP_039199075.1">
    <property type="nucleotide sequence ID" value="NZ_CP007456.1"/>
</dbReference>
<dbReference type="InterPro" id="IPR018193">
    <property type="entry name" value="Glyc_kinase_flavodox-like_fold"/>
</dbReference>
<name>A0A0A7I865_9BIFI</name>
<dbReference type="EMBL" id="CP007456">
    <property type="protein sequence ID" value="AIZ14989.1"/>
    <property type="molecule type" value="Genomic_DNA"/>
</dbReference>
<evidence type="ECO:0000256" key="3">
    <source>
        <dbReference type="ARBA" id="ARBA00022777"/>
    </source>
</evidence>
<dbReference type="HOGENOM" id="CLU_028255_0_1_11"/>
<evidence type="ECO:0000256" key="4">
    <source>
        <dbReference type="PIRNR" id="PIRNR006078"/>
    </source>
</evidence>
<dbReference type="PIRSF" id="PIRSF006078">
    <property type="entry name" value="GlxK"/>
    <property type="match status" value="1"/>
</dbReference>
<dbReference type="GO" id="GO:0031388">
    <property type="term" value="P:organic acid phosphorylation"/>
    <property type="evidence" value="ECO:0007669"/>
    <property type="project" value="UniProtKB-UniRule"/>
</dbReference>
<dbReference type="PANTHER" id="PTHR21599:SF0">
    <property type="entry name" value="GLYCERATE KINASE"/>
    <property type="match status" value="1"/>
</dbReference>
<evidence type="ECO:0000313" key="6">
    <source>
        <dbReference type="Proteomes" id="UP000030625"/>
    </source>
</evidence>
<proteinExistence type="inferred from homology"/>
<dbReference type="Gene3D" id="3.90.1510.10">
    <property type="entry name" value="Glycerate kinase, domain 2"/>
    <property type="match status" value="1"/>
</dbReference>
<dbReference type="Proteomes" id="UP000030625">
    <property type="component" value="Chromosome"/>
</dbReference>
<dbReference type="GO" id="GO:0008887">
    <property type="term" value="F:glycerate kinase activity"/>
    <property type="evidence" value="ECO:0007669"/>
    <property type="project" value="UniProtKB-UniRule"/>
</dbReference>
<dbReference type="KEGG" id="bka:AH68_07875"/>
<dbReference type="AlphaFoldDB" id="A0A0A7I865"/>
<dbReference type="InterPro" id="IPR036129">
    <property type="entry name" value="Glycerate_kinase_sf"/>
</dbReference>
<gene>
    <name evidence="5" type="ORF">AH68_07875</name>
</gene>
<comment type="similarity">
    <text evidence="1 4">Belongs to the glycerate kinase type-1 family.</text>
</comment>
<organism evidence="5 6">
    <name type="scientific">Bifidobacterium catenulatum PV20-2</name>
    <dbReference type="NCBI Taxonomy" id="1447716"/>
    <lineage>
        <taxon>Bacteria</taxon>
        <taxon>Bacillati</taxon>
        <taxon>Actinomycetota</taxon>
        <taxon>Actinomycetes</taxon>
        <taxon>Bifidobacteriales</taxon>
        <taxon>Bifidobacteriaceae</taxon>
        <taxon>Bifidobacterium</taxon>
    </lineage>
</organism>
<keyword evidence="2 4" id="KW-0808">Transferase</keyword>
<keyword evidence="3 4" id="KW-0418">Kinase</keyword>
<dbReference type="InterPro" id="IPR018197">
    <property type="entry name" value="Glycerate_kinase_RE-like"/>
</dbReference>
<sequence>MRILLAPDSFKEAASAEAIAQAMARGIKRGNPQAECRLMPLSDGGEGLTQALVHATAGTLHSVETVDAIGRPITAQFGFLGNNHASCILHTAVIELASASGLERVSHTDRNALAASTFGTGLLIRAAIDAGADCIVLGLGGSATTDGGTGLARALGFRFLDTAGHDIPLGGGSLVDLARIDDSEVPDFVKAVPIVLACDVTNPLTGPEGAAHVFAPQKGANAAQIELLDQGLANLAHAITQYSGRDIEHTPGSGAAGGTGGGMLGLFNTTVRPGIELVLDLAHGREACAWADVIITGEGSIDSQTPYGKVPSGIAKLAQSQGKPTIAIGGTVTRDLHTIEALNEAGIVATFGIAPGPADLATLIANTERNVEITCAAIAGTLRVASATAVTAATPPCESA</sequence>
<protein>
    <submittedName>
        <fullName evidence="5">Glycerate kinase</fullName>
    </submittedName>
</protein>
<dbReference type="SUPFAM" id="SSF110738">
    <property type="entry name" value="Glycerate kinase I"/>
    <property type="match status" value="1"/>
</dbReference>
<evidence type="ECO:0000256" key="1">
    <source>
        <dbReference type="ARBA" id="ARBA00006284"/>
    </source>
</evidence>
<accession>A0A0A7I865</accession>
<dbReference type="Pfam" id="PF02595">
    <property type="entry name" value="Gly_kinase"/>
    <property type="match status" value="1"/>
</dbReference>
<dbReference type="InterPro" id="IPR004381">
    <property type="entry name" value="Glycerate_kinase"/>
</dbReference>
<dbReference type="Gene3D" id="3.40.50.10350">
    <property type="entry name" value="Glycerate kinase, domain 1"/>
    <property type="match status" value="1"/>
</dbReference>
<dbReference type="OrthoDB" id="9774290at2"/>